<feature type="domain" description="F-box" evidence="2">
    <location>
        <begin position="4"/>
        <end position="56"/>
    </location>
</feature>
<reference evidence="3" key="1">
    <citation type="submission" date="2020-07" db="EMBL/GenBank/DDBJ databases">
        <title>Draft Genome Sequence of a Deep-Sea Yeast, Naganishia (Cryptococcus) liquefaciens strain N6.</title>
        <authorList>
            <person name="Han Y.W."/>
            <person name="Kajitani R."/>
            <person name="Morimoto H."/>
            <person name="Parhat M."/>
            <person name="Tsubouchi H."/>
            <person name="Bakenova O."/>
            <person name="Ogata M."/>
            <person name="Argunhan B."/>
            <person name="Aoki R."/>
            <person name="Kajiwara S."/>
            <person name="Itoh T."/>
            <person name="Iwasaki H."/>
        </authorList>
    </citation>
    <scope>NUCLEOTIDE SEQUENCE</scope>
    <source>
        <strain evidence="3">N6</strain>
    </source>
</reference>
<evidence type="ECO:0000313" key="3">
    <source>
        <dbReference type="EMBL" id="GHJ89455.1"/>
    </source>
</evidence>
<keyword evidence="4" id="KW-1185">Reference proteome</keyword>
<evidence type="ECO:0000259" key="2">
    <source>
        <dbReference type="PROSITE" id="PS50181"/>
    </source>
</evidence>
<dbReference type="InterPro" id="IPR036047">
    <property type="entry name" value="F-box-like_dom_sf"/>
</dbReference>
<dbReference type="CDD" id="cd09917">
    <property type="entry name" value="F-box_SF"/>
    <property type="match status" value="1"/>
</dbReference>
<dbReference type="Pfam" id="PF12937">
    <property type="entry name" value="F-box-like"/>
    <property type="match status" value="1"/>
</dbReference>
<organism evidence="3 4">
    <name type="scientific">Naganishia liquefaciens</name>
    <dbReference type="NCBI Taxonomy" id="104408"/>
    <lineage>
        <taxon>Eukaryota</taxon>
        <taxon>Fungi</taxon>
        <taxon>Dikarya</taxon>
        <taxon>Basidiomycota</taxon>
        <taxon>Agaricomycotina</taxon>
        <taxon>Tremellomycetes</taxon>
        <taxon>Filobasidiales</taxon>
        <taxon>Filobasidiaceae</taxon>
        <taxon>Naganishia</taxon>
    </lineage>
</organism>
<proteinExistence type="predicted"/>
<dbReference type="SUPFAM" id="SSF81383">
    <property type="entry name" value="F-box domain"/>
    <property type="match status" value="1"/>
</dbReference>
<evidence type="ECO:0000313" key="4">
    <source>
        <dbReference type="Proteomes" id="UP000620104"/>
    </source>
</evidence>
<feature type="compositionally biased region" description="Pro residues" evidence="1">
    <location>
        <begin position="387"/>
        <end position="397"/>
    </location>
</feature>
<feature type="region of interest" description="Disordered" evidence="1">
    <location>
        <begin position="127"/>
        <end position="146"/>
    </location>
</feature>
<gene>
    <name evidence="3" type="ORF">NliqN6_5857</name>
</gene>
<dbReference type="Proteomes" id="UP000620104">
    <property type="component" value="Unassembled WGS sequence"/>
</dbReference>
<accession>A0A8H3YH13</accession>
<protein>
    <recommendedName>
        <fullName evidence="2">F-box domain-containing protein</fullName>
    </recommendedName>
</protein>
<dbReference type="SMART" id="SM00256">
    <property type="entry name" value="FBOX"/>
    <property type="match status" value="1"/>
</dbReference>
<feature type="compositionally biased region" description="Pro residues" evidence="1">
    <location>
        <begin position="499"/>
        <end position="509"/>
    </location>
</feature>
<dbReference type="Gene3D" id="1.20.1280.50">
    <property type="match status" value="1"/>
</dbReference>
<feature type="compositionally biased region" description="Low complexity" evidence="1">
    <location>
        <begin position="355"/>
        <end position="374"/>
    </location>
</feature>
<dbReference type="EMBL" id="BLZA01000043">
    <property type="protein sequence ID" value="GHJ89455.1"/>
    <property type="molecule type" value="Genomic_DNA"/>
</dbReference>
<feature type="region of interest" description="Disordered" evidence="1">
    <location>
        <begin position="278"/>
        <end position="539"/>
    </location>
</feature>
<sequence>MSTGTTLEDLPYEVLSLILSHLPLRDLIAVTLLSRTLLFIASDPSTTPFHAPIQEILDAGPPYPSCLATLGTYTHIPRTVFAHVLIRASPTWILEHMVIPAGITHDGWQRIFCARFLPSWKRYRDDHDHDHDHDRDGDGDGDRDHPPASSWRAVFLRILGRLAHRSQGCTHEEAWTRFIVLHRNGTASLNRMYSRTFDPSAIYQEIRRQNDLMGYGQEVREVVRLQDVRILVYGTMASPRSLWVNPNAYVILHPPGLVEDTITDDEPQSDARIGILAGGEGAGRSGEETGAEGRDVEVPTTTTTTTTATTGRATGTTPTTTTTTTPSRHGFMRTRSLSFGRHAAHVHHHPPETESASSAAHPAGGSSGSGAIASLVSRIRGTSLAATPPPPPPPPTTTPRRTSWLGRTHSRDEAVRHGASASAGAGLSRSTTRVSDVSAHGGDRTRTTASERAVPPTETRTTASERAVPPTETRTTERTKPPTPHGKPSVDDPLTYGSPYPPLREPLPAPSHALYPNWTPPDPDAAQGGPRDTRPGRRVAREKQKYLAAAVPVGAEWNDDDVAGGWRTWIGPVLIIAQLCPAPSQLPRDADSLHLPPTADGAVPPVSLGPPGMYASFDWEDLDALFPWLELRQAENGNDGEAGTTHRAGLGFAR</sequence>
<name>A0A8H3YH13_9TREE</name>
<dbReference type="AlphaFoldDB" id="A0A8H3YH13"/>
<dbReference type="OrthoDB" id="2532648at2759"/>
<comment type="caution">
    <text evidence="3">The sequence shown here is derived from an EMBL/GenBank/DDBJ whole genome shotgun (WGS) entry which is preliminary data.</text>
</comment>
<evidence type="ECO:0000256" key="1">
    <source>
        <dbReference type="SAM" id="MobiDB-lite"/>
    </source>
</evidence>
<feature type="compositionally biased region" description="Basic and acidic residues" evidence="1">
    <location>
        <begin position="285"/>
        <end position="297"/>
    </location>
</feature>
<dbReference type="PROSITE" id="PS50181">
    <property type="entry name" value="FBOX"/>
    <property type="match status" value="1"/>
</dbReference>
<dbReference type="InterPro" id="IPR001810">
    <property type="entry name" value="F-box_dom"/>
</dbReference>
<feature type="compositionally biased region" description="Low complexity" evidence="1">
    <location>
        <begin position="418"/>
        <end position="430"/>
    </location>
</feature>
<feature type="compositionally biased region" description="Low complexity" evidence="1">
    <location>
        <begin position="299"/>
        <end position="325"/>
    </location>
</feature>